<feature type="binding site" description="axial binding residue" evidence="13">
    <location>
        <position position="976"/>
    </location>
    <ligand>
        <name>heme</name>
        <dbReference type="ChEBI" id="CHEBI:30413"/>
    </ligand>
    <ligandPart>
        <name>Fe</name>
        <dbReference type="ChEBI" id="CHEBI:18248"/>
    </ligandPart>
</feature>
<evidence type="ECO:0000256" key="7">
    <source>
        <dbReference type="ARBA" id="ARBA00022824"/>
    </source>
</evidence>
<dbReference type="RefSeq" id="XP_028153713.1">
    <property type="nucleotide sequence ID" value="XM_028297912.1"/>
</dbReference>
<dbReference type="InterPro" id="IPR002401">
    <property type="entry name" value="Cyt_P450_E_grp-I"/>
</dbReference>
<dbReference type="GO" id="GO:0016705">
    <property type="term" value="F:oxidoreductase activity, acting on paired donors, with incorporation or reduction of molecular oxygen"/>
    <property type="evidence" value="ECO:0007669"/>
    <property type="project" value="InterPro"/>
</dbReference>
<dbReference type="GO" id="GO:0004497">
    <property type="term" value="F:monooxygenase activity"/>
    <property type="evidence" value="ECO:0007669"/>
    <property type="project" value="UniProtKB-KW"/>
</dbReference>
<proteinExistence type="inferred from homology"/>
<feature type="coiled-coil region" evidence="14">
    <location>
        <begin position="326"/>
        <end position="353"/>
    </location>
</feature>
<evidence type="ECO:0000256" key="4">
    <source>
        <dbReference type="ARBA" id="ARBA00010617"/>
    </source>
</evidence>
<dbReference type="PROSITE" id="PS00086">
    <property type="entry name" value="CYTOCHROME_P450"/>
    <property type="match status" value="2"/>
</dbReference>
<sequence length="1031" mass="119069">MSLFLTLLSYGTALLLVAAVSFYAYFLYSYTYWSKKGVPYLEPKFPYGNCTSLFAKAKGYSVGMVDSCYKKMREQGWKVGGFFTVARPTLLVLDPEYVRDILVKDFSNFVDRGFYYVKHDKTTENLFVVDEINWKNIRTKLTPTFTTGKMKMMFPLITHACGQMTKFMEQLAEKKQDIDIRECLAMFTTDVIVSCALGLDSNCFTDKESKFRNIGKSYFSFKDVLLAAKVSLMNYAPELAVQLGIPSLKKEQRQFFVNIIGSTVDYRRKNNVRREDFLQLMINLLDQPKDAPNHLTFDQVIAQVSIFFVAGFETSSSTMTFALYELAKHQELQDRLRDEINTALNDKKELTYESINEMQYLQQVIDETLRLYPVVSNLQRKCVQDYTFKNSNMVVEKGVTCVIPIFSIQRDPEFFKDPLMFDPDRFSPENKNNIVPYSNLPFGEGPRNCIGLRFGYMQSKIGIIEIIRRFKLTISPSTKMPIQIDPDFFILQPLETLYLQAAPISSSSSRAFLCRGQPYIILSEPIKMSLFLTLLSYGTALLLVAAVSFYAYFLYSYTYWSKKGVPYLEPKFPYGNCTSLFAKVRGYSVGVVDSCYKKMREQGWKVGGFFTIARPTLLVLDPEYVRDVLVKDFSNFVDRGFYYFKHDKISENLFVMDETNWKNIRIKLTPTFTTGKMKMMFPLITHACGQMTKFMEQLVEKKQDIDLRECLAMFTTDVIVSCAFGLNSNCFTDKENKFRNIGKSFFSFKDVLLAAKVSLMNYAPELALQLGIPSMKKEQRQFFVNIIGSTIDYRRKNNVRREDFLQLMINLLDQPKDAPNHLTFDQVIAQVGIFFVAGFETSSSTMTFALYELAKHPELQDRLRDEINTALNDKKELTYESINEMKYLQQVIDETLRLYPVVSNLQRKCVKDYTFKNSNMVVEKGVTCVIPIFSIQRDPEFFKDPLTFDPDRFSPENKNNIVPYSNLPFGEGPRNCIGLRFGYMQSKIGIIEIIRRFKLTISPSTKMPIQIDPDYFILQSRETLYLQAAPI</sequence>
<dbReference type="InterPro" id="IPR050476">
    <property type="entry name" value="Insect_CytP450_Detox"/>
</dbReference>
<dbReference type="InterPro" id="IPR001128">
    <property type="entry name" value="Cyt_P450"/>
</dbReference>
<evidence type="ECO:0000256" key="15">
    <source>
        <dbReference type="SAM" id="Phobius"/>
    </source>
</evidence>
<dbReference type="InterPro" id="IPR036396">
    <property type="entry name" value="Cyt_P450_sf"/>
</dbReference>
<keyword evidence="8" id="KW-0492">Microsome</keyword>
<keyword evidence="11" id="KW-0503">Monooxygenase</keyword>
<dbReference type="GO" id="GO:0005789">
    <property type="term" value="C:endoplasmic reticulum membrane"/>
    <property type="evidence" value="ECO:0007669"/>
    <property type="project" value="UniProtKB-SubCell"/>
</dbReference>
<evidence type="ECO:0000256" key="2">
    <source>
        <dbReference type="ARBA" id="ARBA00004174"/>
    </source>
</evidence>
<accession>A0A6P7H7M3</accession>
<comment type="similarity">
    <text evidence="4">Belongs to the cytochrome P450 family.</text>
</comment>
<evidence type="ECO:0000256" key="3">
    <source>
        <dbReference type="ARBA" id="ARBA00004406"/>
    </source>
</evidence>
<evidence type="ECO:0000256" key="8">
    <source>
        <dbReference type="ARBA" id="ARBA00022848"/>
    </source>
</evidence>
<evidence type="ECO:0000313" key="16">
    <source>
        <dbReference type="RefSeq" id="XP_028153713.1"/>
    </source>
</evidence>
<evidence type="ECO:0000256" key="9">
    <source>
        <dbReference type="ARBA" id="ARBA00023002"/>
    </source>
</evidence>
<comment type="subcellular location">
    <subcellularLocation>
        <location evidence="3">Endoplasmic reticulum membrane</location>
        <topology evidence="3">Peripheral membrane protein</topology>
    </subcellularLocation>
    <subcellularLocation>
        <location evidence="2">Microsome membrane</location>
        <topology evidence="2">Peripheral membrane protein</topology>
    </subcellularLocation>
</comment>
<dbReference type="GO" id="GO:0020037">
    <property type="term" value="F:heme binding"/>
    <property type="evidence" value="ECO:0007669"/>
    <property type="project" value="InterPro"/>
</dbReference>
<feature type="transmembrane region" description="Helical" evidence="15">
    <location>
        <begin position="530"/>
        <end position="553"/>
    </location>
</feature>
<evidence type="ECO:0000256" key="13">
    <source>
        <dbReference type="PIRSR" id="PIRSR602401-1"/>
    </source>
</evidence>
<dbReference type="InParanoid" id="A0A6P7H7M3"/>
<evidence type="ECO:0000256" key="1">
    <source>
        <dbReference type="ARBA" id="ARBA00001971"/>
    </source>
</evidence>
<dbReference type="OrthoDB" id="2789670at2759"/>
<dbReference type="PANTHER" id="PTHR24292:SF100">
    <property type="entry name" value="CYTOCHROME P450 6A16, ISOFORM B-RELATED"/>
    <property type="match status" value="1"/>
</dbReference>
<evidence type="ECO:0000256" key="6">
    <source>
        <dbReference type="ARBA" id="ARBA00022723"/>
    </source>
</evidence>
<keyword evidence="15" id="KW-0812">Transmembrane</keyword>
<dbReference type="PANTHER" id="PTHR24292">
    <property type="entry name" value="CYTOCHROME P450"/>
    <property type="match status" value="1"/>
</dbReference>
<evidence type="ECO:0000256" key="12">
    <source>
        <dbReference type="ARBA" id="ARBA00023136"/>
    </source>
</evidence>
<comment type="cofactor">
    <cofactor evidence="1 13">
        <name>heme</name>
        <dbReference type="ChEBI" id="CHEBI:30413"/>
    </cofactor>
</comment>
<protein>
    <submittedName>
        <fullName evidence="16">Uncharacterized protein LOC114347172</fullName>
    </submittedName>
</protein>
<keyword evidence="5 13" id="KW-0349">Heme</keyword>
<keyword evidence="12 15" id="KW-0472">Membrane</keyword>
<evidence type="ECO:0000256" key="11">
    <source>
        <dbReference type="ARBA" id="ARBA00023033"/>
    </source>
</evidence>
<dbReference type="AlphaFoldDB" id="A0A6P7H7M3"/>
<keyword evidence="10 13" id="KW-0408">Iron</keyword>
<dbReference type="PRINTS" id="PR00385">
    <property type="entry name" value="P450"/>
</dbReference>
<name>A0A6P7H7M3_DIAVI</name>
<keyword evidence="15" id="KW-1133">Transmembrane helix</keyword>
<dbReference type="FunFam" id="1.10.630.10:FF:000042">
    <property type="entry name" value="Cytochrome P450"/>
    <property type="match status" value="2"/>
</dbReference>
<dbReference type="GO" id="GO:0005506">
    <property type="term" value="F:iron ion binding"/>
    <property type="evidence" value="ECO:0007669"/>
    <property type="project" value="InterPro"/>
</dbReference>
<dbReference type="SUPFAM" id="SSF48264">
    <property type="entry name" value="Cytochrome P450"/>
    <property type="match status" value="2"/>
</dbReference>
<gene>
    <name evidence="16" type="primary">LOC114347172</name>
</gene>
<evidence type="ECO:0000256" key="14">
    <source>
        <dbReference type="SAM" id="Coils"/>
    </source>
</evidence>
<dbReference type="Pfam" id="PF00067">
    <property type="entry name" value="p450"/>
    <property type="match status" value="2"/>
</dbReference>
<dbReference type="InterPro" id="IPR017972">
    <property type="entry name" value="Cyt_P450_CS"/>
</dbReference>
<dbReference type="PRINTS" id="PR00463">
    <property type="entry name" value="EP450I"/>
</dbReference>
<reference evidence="16" key="1">
    <citation type="submission" date="2025-08" db="UniProtKB">
        <authorList>
            <consortium name="RefSeq"/>
        </authorList>
    </citation>
    <scope>IDENTIFICATION</scope>
    <source>
        <tissue evidence="16">Whole insect</tissue>
    </source>
</reference>
<evidence type="ECO:0000256" key="10">
    <source>
        <dbReference type="ARBA" id="ARBA00023004"/>
    </source>
</evidence>
<keyword evidence="6 13" id="KW-0479">Metal-binding</keyword>
<dbReference type="CDD" id="cd11056">
    <property type="entry name" value="CYP6-like"/>
    <property type="match status" value="2"/>
</dbReference>
<keyword evidence="7" id="KW-0256">Endoplasmic reticulum</keyword>
<evidence type="ECO:0000256" key="5">
    <source>
        <dbReference type="ARBA" id="ARBA00022617"/>
    </source>
</evidence>
<organism evidence="16">
    <name type="scientific">Diabrotica virgifera virgifera</name>
    <name type="common">western corn rootworm</name>
    <dbReference type="NCBI Taxonomy" id="50390"/>
    <lineage>
        <taxon>Eukaryota</taxon>
        <taxon>Metazoa</taxon>
        <taxon>Ecdysozoa</taxon>
        <taxon>Arthropoda</taxon>
        <taxon>Hexapoda</taxon>
        <taxon>Insecta</taxon>
        <taxon>Pterygota</taxon>
        <taxon>Neoptera</taxon>
        <taxon>Endopterygota</taxon>
        <taxon>Coleoptera</taxon>
        <taxon>Polyphaga</taxon>
        <taxon>Cucujiformia</taxon>
        <taxon>Chrysomeloidea</taxon>
        <taxon>Chrysomelidae</taxon>
        <taxon>Galerucinae</taxon>
        <taxon>Diabroticina</taxon>
        <taxon>Diabroticites</taxon>
        <taxon>Diabrotica</taxon>
    </lineage>
</organism>
<dbReference type="Gene3D" id="1.10.630.10">
    <property type="entry name" value="Cytochrome P450"/>
    <property type="match status" value="2"/>
</dbReference>
<keyword evidence="14" id="KW-0175">Coiled coil</keyword>
<keyword evidence="9" id="KW-0560">Oxidoreductase</keyword>